<feature type="compositionally biased region" description="Polar residues" evidence="1">
    <location>
        <begin position="1"/>
        <end position="14"/>
    </location>
</feature>
<feature type="region of interest" description="Disordered" evidence="1">
    <location>
        <begin position="1"/>
        <end position="55"/>
    </location>
</feature>
<gene>
    <name evidence="2" type="ORF">O181_066709</name>
</gene>
<accession>A0A9Q3ETI3</accession>
<dbReference type="AlphaFoldDB" id="A0A9Q3ETI3"/>
<dbReference type="EMBL" id="AVOT02033140">
    <property type="protein sequence ID" value="MBW0526994.1"/>
    <property type="molecule type" value="Genomic_DNA"/>
</dbReference>
<protein>
    <submittedName>
        <fullName evidence="2">Uncharacterized protein</fullName>
    </submittedName>
</protein>
<comment type="caution">
    <text evidence="2">The sequence shown here is derived from an EMBL/GenBank/DDBJ whole genome shotgun (WGS) entry which is preliminary data.</text>
</comment>
<sequence>MVHTRNGSNYSVQSDGCGKGRAKNKSRSVKSSSRKTHLEDSRVAPHLPRSVPTNFDLNSESELIYDNILRAEPLSSGSNRNLSMPIQTFVQRSQRRGVGNMCKPLAGDHELRLTHQELSGSGEDHKTFRRLEPIFLQRQGQEDNELVEKPKYFIHSPEEGTGYDSIFGDRGPSSIYQLQRCPKTSAKDLRRNREVPRTIKAREKAKPIGTDLTHKGTGFPNWSLQTWTLDAKLIKITLNINDLKKNDKQSAEMHKSVITTLELLTNTCDRIESKYQVQNDEIEDFSILNINDQLKILKDHVLGITKNTNQFATHLAKSDSEKQKLKNEIISNVEQIHKNYEPHMPRYSKPFTEENLSVKETLTPFLGENVFSEKDIPKLEEWPTFSGEVEYNHIEFIRTIDMLQENLHIPYEIVVGKLHSLFTRTSNKWYYKMRIDHGKHDWSWWKSGMITKWGSNSWRFKMENSFESAIFN</sequence>
<evidence type="ECO:0000313" key="3">
    <source>
        <dbReference type="Proteomes" id="UP000765509"/>
    </source>
</evidence>
<organism evidence="2 3">
    <name type="scientific">Austropuccinia psidii MF-1</name>
    <dbReference type="NCBI Taxonomy" id="1389203"/>
    <lineage>
        <taxon>Eukaryota</taxon>
        <taxon>Fungi</taxon>
        <taxon>Dikarya</taxon>
        <taxon>Basidiomycota</taxon>
        <taxon>Pucciniomycotina</taxon>
        <taxon>Pucciniomycetes</taxon>
        <taxon>Pucciniales</taxon>
        <taxon>Sphaerophragmiaceae</taxon>
        <taxon>Austropuccinia</taxon>
    </lineage>
</organism>
<dbReference type="Proteomes" id="UP000765509">
    <property type="component" value="Unassembled WGS sequence"/>
</dbReference>
<reference evidence="2" key="1">
    <citation type="submission" date="2021-03" db="EMBL/GenBank/DDBJ databases">
        <title>Draft genome sequence of rust myrtle Austropuccinia psidii MF-1, a brazilian biotype.</title>
        <authorList>
            <person name="Quecine M.C."/>
            <person name="Pachon D.M.R."/>
            <person name="Bonatelli M.L."/>
            <person name="Correr F.H."/>
            <person name="Franceschini L.M."/>
            <person name="Leite T.F."/>
            <person name="Margarido G.R.A."/>
            <person name="Almeida C.A."/>
            <person name="Ferrarezi J.A."/>
            <person name="Labate C.A."/>
        </authorList>
    </citation>
    <scope>NUCLEOTIDE SEQUENCE</scope>
    <source>
        <strain evidence="2">MF-1</strain>
    </source>
</reference>
<feature type="compositionally biased region" description="Basic residues" evidence="1">
    <location>
        <begin position="20"/>
        <end position="35"/>
    </location>
</feature>
<evidence type="ECO:0000256" key="1">
    <source>
        <dbReference type="SAM" id="MobiDB-lite"/>
    </source>
</evidence>
<keyword evidence="3" id="KW-1185">Reference proteome</keyword>
<proteinExistence type="predicted"/>
<name>A0A9Q3ETI3_9BASI</name>
<evidence type="ECO:0000313" key="2">
    <source>
        <dbReference type="EMBL" id="MBW0526994.1"/>
    </source>
</evidence>